<name>A0A2T9ZIZ6_9FUNG</name>
<accession>A0A2T9ZIZ6</accession>
<dbReference type="AlphaFoldDB" id="A0A2T9ZIZ6"/>
<gene>
    <name evidence="1" type="ORF">BB560_000949</name>
</gene>
<proteinExistence type="predicted"/>
<dbReference type="EMBL" id="MBFS01000111">
    <property type="protein sequence ID" value="PVV04551.1"/>
    <property type="molecule type" value="Genomic_DNA"/>
</dbReference>
<organism evidence="1 2">
    <name type="scientific">Smittium megazygosporum</name>
    <dbReference type="NCBI Taxonomy" id="133381"/>
    <lineage>
        <taxon>Eukaryota</taxon>
        <taxon>Fungi</taxon>
        <taxon>Fungi incertae sedis</taxon>
        <taxon>Zoopagomycota</taxon>
        <taxon>Kickxellomycotina</taxon>
        <taxon>Harpellomycetes</taxon>
        <taxon>Harpellales</taxon>
        <taxon>Legeriomycetaceae</taxon>
        <taxon>Smittium</taxon>
    </lineage>
</organism>
<dbReference type="Proteomes" id="UP000245609">
    <property type="component" value="Unassembled WGS sequence"/>
</dbReference>
<comment type="caution">
    <text evidence="1">The sequence shown here is derived from an EMBL/GenBank/DDBJ whole genome shotgun (WGS) entry which is preliminary data.</text>
</comment>
<sequence>MGHQEKRCMSNKSSDSEISTELSEREFVARLNLDDDDSPILNNLLYRSLVAQAERLVLSFDTQTPQTPEAEVVDKNFVTPQRHLNGNLNCINNNHRENDLSDLAFHHSGNLESSSSTVNLSKPLSFITQSSKFSDT</sequence>
<evidence type="ECO:0000313" key="1">
    <source>
        <dbReference type="EMBL" id="PVV04551.1"/>
    </source>
</evidence>
<protein>
    <submittedName>
        <fullName evidence="1">Uncharacterized protein</fullName>
    </submittedName>
</protein>
<reference evidence="1 2" key="1">
    <citation type="journal article" date="2018" name="MBio">
        <title>Comparative Genomics Reveals the Core Gene Toolbox for the Fungus-Insect Symbiosis.</title>
        <authorList>
            <person name="Wang Y."/>
            <person name="Stata M."/>
            <person name="Wang W."/>
            <person name="Stajich J.E."/>
            <person name="White M.M."/>
            <person name="Moncalvo J.M."/>
        </authorList>
    </citation>
    <scope>NUCLEOTIDE SEQUENCE [LARGE SCALE GENOMIC DNA]</scope>
    <source>
        <strain evidence="1 2">SC-DP-2</strain>
    </source>
</reference>
<keyword evidence="2" id="KW-1185">Reference proteome</keyword>
<evidence type="ECO:0000313" key="2">
    <source>
        <dbReference type="Proteomes" id="UP000245609"/>
    </source>
</evidence>